<evidence type="ECO:0000256" key="2">
    <source>
        <dbReference type="ARBA" id="ARBA00023037"/>
    </source>
</evidence>
<evidence type="ECO:0000313" key="8">
    <source>
        <dbReference type="EMBL" id="CAF4903112.1"/>
    </source>
</evidence>
<reference evidence="6" key="1">
    <citation type="submission" date="2021-02" db="EMBL/GenBank/DDBJ databases">
        <authorList>
            <person name="Nowell W R."/>
        </authorList>
    </citation>
    <scope>NUCLEOTIDE SEQUENCE</scope>
</reference>
<sequence>SLNRTSSNTRQRRNEQNVEGTSDSKASVAVTTITPTTSSSLIRSLTLTCDPNSPTARCYPIYCHINGLSAQSYYFIKLRA</sequence>
<dbReference type="InterPro" id="IPR032695">
    <property type="entry name" value="Integrin_dom_sf"/>
</dbReference>
<feature type="non-terminal residue" evidence="6">
    <location>
        <position position="1"/>
    </location>
</feature>
<dbReference type="Proteomes" id="UP000681967">
    <property type="component" value="Unassembled WGS sequence"/>
</dbReference>
<protein>
    <submittedName>
        <fullName evidence="6">Uncharacterized protein</fullName>
    </submittedName>
</protein>
<comment type="caution">
    <text evidence="6">The sequence shown here is derived from an EMBL/GenBank/DDBJ whole genome shotgun (WGS) entry which is preliminary data.</text>
</comment>
<keyword evidence="3" id="KW-0472">Membrane</keyword>
<dbReference type="GO" id="GO:0007229">
    <property type="term" value="P:integrin-mediated signaling pathway"/>
    <property type="evidence" value="ECO:0007669"/>
    <property type="project" value="UniProtKB-KW"/>
</dbReference>
<evidence type="ECO:0000313" key="7">
    <source>
        <dbReference type="EMBL" id="CAF4777142.1"/>
    </source>
</evidence>
<feature type="region of interest" description="Disordered" evidence="5">
    <location>
        <begin position="1"/>
        <end position="29"/>
    </location>
</feature>
<evidence type="ECO:0000256" key="3">
    <source>
        <dbReference type="ARBA" id="ARBA00023136"/>
    </source>
</evidence>
<feature type="non-terminal residue" evidence="6">
    <location>
        <position position="80"/>
    </location>
</feature>
<dbReference type="EMBL" id="CAJOBJ010176726">
    <property type="protein sequence ID" value="CAF4903112.1"/>
    <property type="molecule type" value="Genomic_DNA"/>
</dbReference>
<evidence type="ECO:0000313" key="9">
    <source>
        <dbReference type="EMBL" id="CAF4963930.1"/>
    </source>
</evidence>
<dbReference type="EMBL" id="CAJOBH010135000">
    <property type="protein sequence ID" value="CAF4777142.1"/>
    <property type="molecule type" value="Genomic_DNA"/>
</dbReference>
<dbReference type="SUPFAM" id="SSF69179">
    <property type="entry name" value="Integrin domains"/>
    <property type="match status" value="1"/>
</dbReference>
<dbReference type="Gene3D" id="2.60.40.1530">
    <property type="entry name" value="ntegrin, alpha v. Chain A, domain 4"/>
    <property type="match status" value="1"/>
</dbReference>
<name>A0A8S2VY10_9BILA</name>
<evidence type="ECO:0000313" key="10">
    <source>
        <dbReference type="Proteomes" id="UP000681967"/>
    </source>
</evidence>
<organism evidence="6 10">
    <name type="scientific">Rotaria magnacalcarata</name>
    <dbReference type="NCBI Taxonomy" id="392030"/>
    <lineage>
        <taxon>Eukaryota</taxon>
        <taxon>Metazoa</taxon>
        <taxon>Spiralia</taxon>
        <taxon>Gnathifera</taxon>
        <taxon>Rotifera</taxon>
        <taxon>Eurotatoria</taxon>
        <taxon>Bdelloidea</taxon>
        <taxon>Philodinida</taxon>
        <taxon>Philodinidae</taxon>
        <taxon>Rotaria</taxon>
    </lineage>
</organism>
<evidence type="ECO:0000256" key="1">
    <source>
        <dbReference type="ARBA" id="ARBA00004479"/>
    </source>
</evidence>
<comment type="subcellular location">
    <subcellularLocation>
        <location evidence="1">Membrane</location>
        <topology evidence="1">Single-pass type I membrane protein</topology>
    </subcellularLocation>
</comment>
<evidence type="ECO:0000256" key="4">
    <source>
        <dbReference type="ARBA" id="ARBA00023180"/>
    </source>
</evidence>
<evidence type="ECO:0000313" key="6">
    <source>
        <dbReference type="EMBL" id="CAF4413930.1"/>
    </source>
</evidence>
<accession>A0A8S2VY10</accession>
<dbReference type="GO" id="GO:0016020">
    <property type="term" value="C:membrane"/>
    <property type="evidence" value="ECO:0007669"/>
    <property type="project" value="UniProtKB-SubCell"/>
</dbReference>
<dbReference type="EMBL" id="CAJOBJ010194276">
    <property type="protein sequence ID" value="CAF4963930.1"/>
    <property type="molecule type" value="Genomic_DNA"/>
</dbReference>
<gene>
    <name evidence="6" type="ORF">BYL167_LOCUS32124</name>
    <name evidence="7" type="ORF">BYL167_LOCUS47151</name>
    <name evidence="8" type="ORF">GIL414_LOCUS51936</name>
    <name evidence="9" type="ORF">GIL414_LOCUS55019</name>
</gene>
<dbReference type="Proteomes" id="UP000681720">
    <property type="component" value="Unassembled WGS sequence"/>
</dbReference>
<dbReference type="AlphaFoldDB" id="A0A8S2VY10"/>
<evidence type="ECO:0000256" key="5">
    <source>
        <dbReference type="SAM" id="MobiDB-lite"/>
    </source>
</evidence>
<dbReference type="EMBL" id="CAJOBH010058674">
    <property type="protein sequence ID" value="CAF4413930.1"/>
    <property type="molecule type" value="Genomic_DNA"/>
</dbReference>
<keyword evidence="2" id="KW-0401">Integrin</keyword>
<proteinExistence type="predicted"/>
<keyword evidence="4" id="KW-0325">Glycoprotein</keyword>